<dbReference type="InterPro" id="IPR036390">
    <property type="entry name" value="WH_DNA-bd_sf"/>
</dbReference>
<organism evidence="2 3">
    <name type="scientific">Halosimplex aquaticum</name>
    <dbReference type="NCBI Taxonomy" id="3026162"/>
    <lineage>
        <taxon>Archaea</taxon>
        <taxon>Methanobacteriati</taxon>
        <taxon>Methanobacteriota</taxon>
        <taxon>Stenosarchaea group</taxon>
        <taxon>Halobacteria</taxon>
        <taxon>Halobacteriales</taxon>
        <taxon>Haloarculaceae</taxon>
        <taxon>Halosimplex</taxon>
    </lineage>
</organism>
<reference evidence="2 3" key="1">
    <citation type="journal article" date="2019" name="Int. J. Syst. Evol. Microbiol.">
        <title>The Global Catalogue of Microorganisms (GCM) 10K type strain sequencing project: providing services to taxonomists for standard genome sequencing and annotation.</title>
        <authorList>
            <consortium name="The Broad Institute Genomics Platform"/>
            <consortium name="The Broad Institute Genome Sequencing Center for Infectious Disease"/>
            <person name="Wu L."/>
            <person name="Ma J."/>
        </authorList>
    </citation>
    <scope>NUCLEOTIDE SEQUENCE [LARGE SCALE GENOMIC DNA]</scope>
    <source>
        <strain evidence="2 3">XZYJT29</strain>
    </source>
</reference>
<dbReference type="InterPro" id="IPR011991">
    <property type="entry name" value="ArsR-like_HTH"/>
</dbReference>
<comment type="caution">
    <text evidence="2">The sequence shown here is derived from an EMBL/GenBank/DDBJ whole genome shotgun (WGS) entry which is preliminary data.</text>
</comment>
<protein>
    <submittedName>
        <fullName evidence="2">ArsR/SmtB family transcription factor</fullName>
    </submittedName>
</protein>
<keyword evidence="3" id="KW-1185">Reference proteome</keyword>
<proteinExistence type="predicted"/>
<dbReference type="SUPFAM" id="SSF46785">
    <property type="entry name" value="Winged helix' DNA-binding domain"/>
    <property type="match status" value="1"/>
</dbReference>
<dbReference type="InterPro" id="IPR036388">
    <property type="entry name" value="WH-like_DNA-bd_sf"/>
</dbReference>
<dbReference type="GeneID" id="78821486"/>
<evidence type="ECO:0000313" key="2">
    <source>
        <dbReference type="EMBL" id="MFC7141177.1"/>
    </source>
</evidence>
<dbReference type="Gene3D" id="1.10.10.10">
    <property type="entry name" value="Winged helix-like DNA-binding domain superfamily/Winged helix DNA-binding domain"/>
    <property type="match status" value="1"/>
</dbReference>
<dbReference type="InterPro" id="IPR001845">
    <property type="entry name" value="HTH_ArsR_DNA-bd_dom"/>
</dbReference>
<evidence type="ECO:0000313" key="3">
    <source>
        <dbReference type="Proteomes" id="UP001596432"/>
    </source>
</evidence>
<dbReference type="EMBL" id="JBHTAS010000001">
    <property type="protein sequence ID" value="MFC7141177.1"/>
    <property type="molecule type" value="Genomic_DNA"/>
</dbReference>
<gene>
    <name evidence="2" type="ORF">ACFQMA_15235</name>
</gene>
<dbReference type="Pfam" id="PF12840">
    <property type="entry name" value="HTH_20"/>
    <property type="match status" value="1"/>
</dbReference>
<sequence>MNAEDDVESVAELLADDTVRCILLATREGPMSVAELSERCGVSETTVYRRIEDLQTHDLVAERTEIDEGGHHGTYEATLDRVTVDVTDDGFDLTVDRRDTMADAFTRLIDEL</sequence>
<name>A0ABD5Y196_9EURY</name>
<dbReference type="CDD" id="cd00090">
    <property type="entry name" value="HTH_ARSR"/>
    <property type="match status" value="1"/>
</dbReference>
<accession>A0ABD5Y196</accession>
<feature type="domain" description="HTH arsR-type" evidence="1">
    <location>
        <begin position="9"/>
        <end position="106"/>
    </location>
</feature>
<dbReference type="SMART" id="SM00418">
    <property type="entry name" value="HTH_ARSR"/>
    <property type="match status" value="1"/>
</dbReference>
<evidence type="ECO:0000259" key="1">
    <source>
        <dbReference type="SMART" id="SM00418"/>
    </source>
</evidence>
<dbReference type="Proteomes" id="UP001596432">
    <property type="component" value="Unassembled WGS sequence"/>
</dbReference>
<dbReference type="RefSeq" id="WP_274322265.1">
    <property type="nucleotide sequence ID" value="NZ_CP118158.1"/>
</dbReference>
<dbReference type="AlphaFoldDB" id="A0ABD5Y196"/>